<feature type="transmembrane region" description="Helical" evidence="1">
    <location>
        <begin position="33"/>
        <end position="57"/>
    </location>
</feature>
<gene>
    <name evidence="2" type="ORF">CHS0354_008718</name>
</gene>
<reference evidence="2" key="2">
    <citation type="journal article" date="2021" name="Genome Biol. Evol.">
        <title>Developing a high-quality reference genome for a parasitic bivalve with doubly uniparental inheritance (Bivalvia: Unionida).</title>
        <authorList>
            <person name="Smith C.H."/>
        </authorList>
    </citation>
    <scope>NUCLEOTIDE SEQUENCE</scope>
    <source>
        <strain evidence="2">CHS0354</strain>
        <tissue evidence="2">Mantle</tissue>
    </source>
</reference>
<dbReference type="AlphaFoldDB" id="A0AAE0SCC3"/>
<keyword evidence="3" id="KW-1185">Reference proteome</keyword>
<proteinExistence type="predicted"/>
<evidence type="ECO:0000256" key="1">
    <source>
        <dbReference type="SAM" id="Phobius"/>
    </source>
</evidence>
<dbReference type="Proteomes" id="UP001195483">
    <property type="component" value="Unassembled WGS sequence"/>
</dbReference>
<keyword evidence="1" id="KW-0472">Membrane</keyword>
<protein>
    <submittedName>
        <fullName evidence="2">Uncharacterized protein</fullName>
    </submittedName>
</protein>
<evidence type="ECO:0000313" key="2">
    <source>
        <dbReference type="EMBL" id="KAK3589068.1"/>
    </source>
</evidence>
<evidence type="ECO:0000313" key="3">
    <source>
        <dbReference type="Proteomes" id="UP001195483"/>
    </source>
</evidence>
<comment type="caution">
    <text evidence="2">The sequence shown here is derived from an EMBL/GenBank/DDBJ whole genome shotgun (WGS) entry which is preliminary data.</text>
</comment>
<dbReference type="EMBL" id="JAEAOA010000569">
    <property type="protein sequence ID" value="KAK3589068.1"/>
    <property type="molecule type" value="Genomic_DNA"/>
</dbReference>
<organism evidence="2 3">
    <name type="scientific">Potamilus streckersoni</name>
    <dbReference type="NCBI Taxonomy" id="2493646"/>
    <lineage>
        <taxon>Eukaryota</taxon>
        <taxon>Metazoa</taxon>
        <taxon>Spiralia</taxon>
        <taxon>Lophotrochozoa</taxon>
        <taxon>Mollusca</taxon>
        <taxon>Bivalvia</taxon>
        <taxon>Autobranchia</taxon>
        <taxon>Heteroconchia</taxon>
        <taxon>Palaeoheterodonta</taxon>
        <taxon>Unionida</taxon>
        <taxon>Unionoidea</taxon>
        <taxon>Unionidae</taxon>
        <taxon>Ambleminae</taxon>
        <taxon>Lampsilini</taxon>
        <taxon>Potamilus</taxon>
    </lineage>
</organism>
<reference evidence="2" key="3">
    <citation type="submission" date="2023-05" db="EMBL/GenBank/DDBJ databases">
        <authorList>
            <person name="Smith C.H."/>
        </authorList>
    </citation>
    <scope>NUCLEOTIDE SEQUENCE</scope>
    <source>
        <strain evidence="2">CHS0354</strain>
        <tissue evidence="2">Mantle</tissue>
    </source>
</reference>
<keyword evidence="1" id="KW-1133">Transmembrane helix</keyword>
<reference evidence="2" key="1">
    <citation type="journal article" date="2021" name="Genome Biol. Evol.">
        <title>A High-Quality Reference Genome for a Parasitic Bivalve with Doubly Uniparental Inheritance (Bivalvia: Unionida).</title>
        <authorList>
            <person name="Smith C.H."/>
        </authorList>
    </citation>
    <scope>NUCLEOTIDE SEQUENCE</scope>
    <source>
        <strain evidence="2">CHS0354</strain>
    </source>
</reference>
<name>A0AAE0SCC3_9BIVA</name>
<sequence>MAVQTPRMKEKTETYHIYYFSSLHVSAGTQLELFIVIGAIAGFAVVLFVFVVIACLCKQCCSSNPQSVGVPHKMTLTNRADVAKKTITMTHFVKVAPMQVMTKRKVFVDA</sequence>
<keyword evidence="1" id="KW-0812">Transmembrane</keyword>
<accession>A0AAE0SCC3</accession>